<dbReference type="EMBL" id="MU275895">
    <property type="protein sequence ID" value="KAI0047943.1"/>
    <property type="molecule type" value="Genomic_DNA"/>
</dbReference>
<reference evidence="1" key="1">
    <citation type="submission" date="2021-02" db="EMBL/GenBank/DDBJ databases">
        <authorList>
            <consortium name="DOE Joint Genome Institute"/>
            <person name="Ahrendt S."/>
            <person name="Looney B.P."/>
            <person name="Miyauchi S."/>
            <person name="Morin E."/>
            <person name="Drula E."/>
            <person name="Courty P.E."/>
            <person name="Chicoki N."/>
            <person name="Fauchery L."/>
            <person name="Kohler A."/>
            <person name="Kuo A."/>
            <person name="Labutti K."/>
            <person name="Pangilinan J."/>
            <person name="Lipzen A."/>
            <person name="Riley R."/>
            <person name="Andreopoulos W."/>
            <person name="He G."/>
            <person name="Johnson J."/>
            <person name="Barry K.W."/>
            <person name="Grigoriev I.V."/>
            <person name="Nagy L."/>
            <person name="Hibbett D."/>
            <person name="Henrissat B."/>
            <person name="Matheny P.B."/>
            <person name="Labbe J."/>
            <person name="Martin F."/>
        </authorList>
    </citation>
    <scope>NUCLEOTIDE SEQUENCE</scope>
    <source>
        <strain evidence="1">FP105234-sp</strain>
    </source>
</reference>
<name>A0ACB8RVM2_9AGAM</name>
<evidence type="ECO:0000313" key="1">
    <source>
        <dbReference type="EMBL" id="KAI0047943.1"/>
    </source>
</evidence>
<protein>
    <submittedName>
        <fullName evidence="1">Uncharacterized protein</fullName>
    </submittedName>
</protein>
<dbReference type="Proteomes" id="UP000814033">
    <property type="component" value="Unassembled WGS sequence"/>
</dbReference>
<accession>A0ACB8RVM2</accession>
<evidence type="ECO:0000313" key="2">
    <source>
        <dbReference type="Proteomes" id="UP000814033"/>
    </source>
</evidence>
<organism evidence="1 2">
    <name type="scientific">Auriscalpium vulgare</name>
    <dbReference type="NCBI Taxonomy" id="40419"/>
    <lineage>
        <taxon>Eukaryota</taxon>
        <taxon>Fungi</taxon>
        <taxon>Dikarya</taxon>
        <taxon>Basidiomycota</taxon>
        <taxon>Agaricomycotina</taxon>
        <taxon>Agaricomycetes</taxon>
        <taxon>Russulales</taxon>
        <taxon>Auriscalpiaceae</taxon>
        <taxon>Auriscalpium</taxon>
    </lineage>
</organism>
<reference evidence="1" key="2">
    <citation type="journal article" date="2022" name="New Phytol.">
        <title>Evolutionary transition to the ectomycorrhizal habit in the genomes of a hyperdiverse lineage of mushroom-forming fungi.</title>
        <authorList>
            <person name="Looney B."/>
            <person name="Miyauchi S."/>
            <person name="Morin E."/>
            <person name="Drula E."/>
            <person name="Courty P.E."/>
            <person name="Kohler A."/>
            <person name="Kuo A."/>
            <person name="LaButti K."/>
            <person name="Pangilinan J."/>
            <person name="Lipzen A."/>
            <person name="Riley R."/>
            <person name="Andreopoulos W."/>
            <person name="He G."/>
            <person name="Johnson J."/>
            <person name="Nolan M."/>
            <person name="Tritt A."/>
            <person name="Barry K.W."/>
            <person name="Grigoriev I.V."/>
            <person name="Nagy L.G."/>
            <person name="Hibbett D."/>
            <person name="Henrissat B."/>
            <person name="Matheny P.B."/>
            <person name="Labbe J."/>
            <person name="Martin F.M."/>
        </authorList>
    </citation>
    <scope>NUCLEOTIDE SEQUENCE</scope>
    <source>
        <strain evidence="1">FP105234-sp</strain>
    </source>
</reference>
<sequence>MAYEPSSPSSAKKADRSPQRAAHPTDTTPAQAIAEAWMRETREAQEKWRMADEKLREYFHGGRPSQRTRKAKM</sequence>
<gene>
    <name evidence="1" type="ORF">FA95DRAFT_1558607</name>
</gene>
<proteinExistence type="predicted"/>
<keyword evidence="2" id="KW-1185">Reference proteome</keyword>
<comment type="caution">
    <text evidence="1">The sequence shown here is derived from an EMBL/GenBank/DDBJ whole genome shotgun (WGS) entry which is preliminary data.</text>
</comment>